<dbReference type="Proteomes" id="UP000030676">
    <property type="component" value="Unassembled WGS sequence"/>
</dbReference>
<protein>
    <submittedName>
        <fullName evidence="1">Uncharacterized protein</fullName>
    </submittedName>
</protein>
<accession>X0I4W9</accession>
<proteinExistence type="predicted"/>
<evidence type="ECO:0000313" key="1">
    <source>
        <dbReference type="EMBL" id="EXL68309.1"/>
    </source>
</evidence>
<dbReference type="AlphaFoldDB" id="X0I4W9"/>
<reference evidence="1" key="1">
    <citation type="submission" date="2011-11" db="EMBL/GenBank/DDBJ databases">
        <title>The Genome Sequence of Fusarium oxysporum PHW808.</title>
        <authorList>
            <consortium name="The Broad Institute Genome Sequencing Platform"/>
            <person name="Ma L.-J."/>
            <person name="Gale L.R."/>
            <person name="Schwartz D.C."/>
            <person name="Zhou S."/>
            <person name="Corby-Kistler H."/>
            <person name="Young S.K."/>
            <person name="Zeng Q."/>
            <person name="Gargeya S."/>
            <person name="Fitzgerald M."/>
            <person name="Haas B."/>
            <person name="Abouelleil A."/>
            <person name="Alvarado L."/>
            <person name="Arachchi H.M."/>
            <person name="Berlin A."/>
            <person name="Brown A."/>
            <person name="Chapman S.B."/>
            <person name="Chen Z."/>
            <person name="Dunbar C."/>
            <person name="Freedman E."/>
            <person name="Gearin G."/>
            <person name="Goldberg J."/>
            <person name="Griggs A."/>
            <person name="Gujja S."/>
            <person name="Heiman D."/>
            <person name="Howarth C."/>
            <person name="Larson L."/>
            <person name="Lui A."/>
            <person name="MacDonald P.J.P."/>
            <person name="Montmayeur A."/>
            <person name="Murphy C."/>
            <person name="Neiman D."/>
            <person name="Pearson M."/>
            <person name="Priest M."/>
            <person name="Roberts A."/>
            <person name="Saif S."/>
            <person name="Shea T."/>
            <person name="Shenoy N."/>
            <person name="Sisk P."/>
            <person name="Stolte C."/>
            <person name="Sykes S."/>
            <person name="Wortman J."/>
            <person name="Nusbaum C."/>
            <person name="Birren B."/>
        </authorList>
    </citation>
    <scope>NUCLEOTIDE SEQUENCE [LARGE SCALE GENOMIC DNA]</scope>
    <source>
        <strain evidence="1">54008</strain>
    </source>
</reference>
<sequence>MGLLKWLLRTGLQEVGPNSEALNTLSAGFVRYLT</sequence>
<reference evidence="1" key="2">
    <citation type="submission" date="2014-03" db="EMBL/GenBank/DDBJ databases">
        <title>The Genome Annotation of Fusarium oxysporum PHW808.</title>
        <authorList>
            <consortium name="The Broad Institute Genomics Platform"/>
            <person name="Ma L.-J."/>
            <person name="Corby-Kistler H."/>
            <person name="Broz K."/>
            <person name="Gale L.R."/>
            <person name="Jonkers W."/>
            <person name="O'Donnell K."/>
            <person name="Ploetz R."/>
            <person name="Steinberg C."/>
            <person name="Schwartz D.C."/>
            <person name="VanEtten H."/>
            <person name="Zhou S."/>
            <person name="Young S.K."/>
            <person name="Zeng Q."/>
            <person name="Gargeya S."/>
            <person name="Fitzgerald M."/>
            <person name="Abouelleil A."/>
            <person name="Alvarado L."/>
            <person name="Chapman S.B."/>
            <person name="Gainer-Dewar J."/>
            <person name="Goldberg J."/>
            <person name="Griggs A."/>
            <person name="Gujja S."/>
            <person name="Hansen M."/>
            <person name="Howarth C."/>
            <person name="Imamovic A."/>
            <person name="Ireland A."/>
            <person name="Larimer J."/>
            <person name="McCowan C."/>
            <person name="Murphy C."/>
            <person name="Pearson M."/>
            <person name="Poon T.W."/>
            <person name="Priest M."/>
            <person name="Roberts A."/>
            <person name="Saif S."/>
            <person name="Shea T."/>
            <person name="Sykes S."/>
            <person name="Wortman J."/>
            <person name="Nusbaum C."/>
            <person name="Birren B."/>
        </authorList>
    </citation>
    <scope>NUCLEOTIDE SEQUENCE</scope>
    <source>
        <strain evidence="1">54008</strain>
    </source>
</reference>
<organism evidence="1">
    <name type="scientific">Fusarium oxysporum f. sp. conglutinans race 2 54008</name>
    <dbReference type="NCBI Taxonomy" id="1089457"/>
    <lineage>
        <taxon>Eukaryota</taxon>
        <taxon>Fungi</taxon>
        <taxon>Dikarya</taxon>
        <taxon>Ascomycota</taxon>
        <taxon>Pezizomycotina</taxon>
        <taxon>Sordariomycetes</taxon>
        <taxon>Hypocreomycetidae</taxon>
        <taxon>Hypocreales</taxon>
        <taxon>Nectriaceae</taxon>
        <taxon>Fusarium</taxon>
        <taxon>Fusarium oxysporum species complex</taxon>
    </lineage>
</organism>
<dbReference type="HOGENOM" id="CLU_3377169_0_0_1"/>
<name>X0I4W9_FUSOX</name>
<gene>
    <name evidence="1" type="ORF">FOPG_15633</name>
</gene>
<dbReference type="EMBL" id="KK033304">
    <property type="protein sequence ID" value="EXL68309.1"/>
    <property type="molecule type" value="Genomic_DNA"/>
</dbReference>